<accession>A0A366HQH7</accession>
<comment type="caution">
    <text evidence="1">The sequence shown here is derived from an EMBL/GenBank/DDBJ whole genome shotgun (WGS) entry which is preliminary data.</text>
</comment>
<dbReference type="AlphaFoldDB" id="A0A366HQH7"/>
<proteinExistence type="predicted"/>
<evidence type="ECO:0000313" key="1">
    <source>
        <dbReference type="EMBL" id="RBP45736.1"/>
    </source>
</evidence>
<keyword evidence="2" id="KW-1185">Reference proteome</keyword>
<protein>
    <submittedName>
        <fullName evidence="1">Uncharacterized protein</fullName>
    </submittedName>
</protein>
<sequence length="119" mass="13852">MVEVSALQQFLERALCRRKDRYLDFIARPKSRGKFLEAIYHELEYCFDASRSVKSLPAQILDLPALRYKPPKDFGVPMVTLREAFKSEDESFLAISLDGTSGIFQPETFRDSRLLFHFK</sequence>
<gene>
    <name evidence="1" type="ORF">DES53_102118</name>
</gene>
<evidence type="ECO:0000313" key="2">
    <source>
        <dbReference type="Proteomes" id="UP000253426"/>
    </source>
</evidence>
<dbReference type="RefSeq" id="WP_113957312.1">
    <property type="nucleotide sequence ID" value="NZ_QNRR01000002.1"/>
</dbReference>
<name>A0A366HQH7_9BACT</name>
<organism evidence="1 2">
    <name type="scientific">Roseimicrobium gellanilyticum</name>
    <dbReference type="NCBI Taxonomy" id="748857"/>
    <lineage>
        <taxon>Bacteria</taxon>
        <taxon>Pseudomonadati</taxon>
        <taxon>Verrucomicrobiota</taxon>
        <taxon>Verrucomicrobiia</taxon>
        <taxon>Verrucomicrobiales</taxon>
        <taxon>Verrucomicrobiaceae</taxon>
        <taxon>Roseimicrobium</taxon>
    </lineage>
</organism>
<reference evidence="1 2" key="1">
    <citation type="submission" date="2018-06" db="EMBL/GenBank/DDBJ databases">
        <title>Genomic Encyclopedia of Type Strains, Phase IV (KMG-IV): sequencing the most valuable type-strain genomes for metagenomic binning, comparative biology and taxonomic classification.</title>
        <authorList>
            <person name="Goeker M."/>
        </authorList>
    </citation>
    <scope>NUCLEOTIDE SEQUENCE [LARGE SCALE GENOMIC DNA]</scope>
    <source>
        <strain evidence="1 2">DSM 25532</strain>
    </source>
</reference>
<dbReference type="EMBL" id="QNRR01000002">
    <property type="protein sequence ID" value="RBP45736.1"/>
    <property type="molecule type" value="Genomic_DNA"/>
</dbReference>
<dbReference type="Proteomes" id="UP000253426">
    <property type="component" value="Unassembled WGS sequence"/>
</dbReference>